<evidence type="ECO:0000313" key="4">
    <source>
        <dbReference type="EMBL" id="GAA0543995.1"/>
    </source>
</evidence>
<dbReference type="Pfam" id="PF22335">
    <property type="entry name" value="Cas10-Cmr2_palm2"/>
    <property type="match status" value="1"/>
</dbReference>
<dbReference type="GO" id="GO:0000166">
    <property type="term" value="F:nucleotide binding"/>
    <property type="evidence" value="ECO:0007669"/>
    <property type="project" value="UniProtKB-KW"/>
</dbReference>
<keyword evidence="1" id="KW-0547">Nucleotide-binding</keyword>
<dbReference type="InterPro" id="IPR043128">
    <property type="entry name" value="Rev_trsase/Diguanyl_cyclase"/>
</dbReference>
<proteinExistence type="predicted"/>
<dbReference type="AlphaFoldDB" id="A0A7W7I7G3"/>
<feature type="domain" description="Cas10/Cmr2 second palm" evidence="3">
    <location>
        <begin position="207"/>
        <end position="345"/>
    </location>
</feature>
<keyword evidence="7" id="KW-1185">Reference proteome</keyword>
<protein>
    <recommendedName>
        <fullName evidence="3">Cas10/Cmr2 second palm domain-containing protein</fullName>
    </recommendedName>
</protein>
<sequence length="441" mass="46790">MTTYVDIGPVRIQQYLARTPRLRDTAGASARLAAVTSGEGLGPLLGDRAEINTEAGDADGVVNLIVHRPGDVDAVIDDVLAKLRDALPGAWFQAVSTEAADYVQAVALMRQARADGRVRDDLPAAWEFPFAAPCRLCRTDPAVTRVRLGDDDVRDACADCLARQSAGTRTEGTRARRELAAMAGKSVPSTFEELAALGRKRQGRNHLATVYADGNAVGDLFARLADLNLPAGGHGLVSKRLSAATRDALESATMQIADDDDAFLCVLPHVVGGDDLLASLPADRVWPFVRTFLGELCRLLAALAADHGLSSAPTVSAGIVIAHDTYPFHMVADAAYDGLKRAKRHVAGQEASIHLHDVTAGGSGEPMRLADLERIAVHLDALAALPQSGRSALGDALRRGGADRAGAVARRLDRGSAIDAFLAQGTPLSLEDALRMTRWWR</sequence>
<evidence type="ECO:0000313" key="7">
    <source>
        <dbReference type="Proteomes" id="UP001501427"/>
    </source>
</evidence>
<dbReference type="Proteomes" id="UP001501427">
    <property type="component" value="Unassembled WGS sequence"/>
</dbReference>
<reference evidence="5 6" key="2">
    <citation type="submission" date="2020-08" db="EMBL/GenBank/DDBJ databases">
        <title>Sequencing the genomes of 1000 actinobacteria strains.</title>
        <authorList>
            <person name="Klenk H.-P."/>
        </authorList>
    </citation>
    <scope>NUCLEOTIDE SEQUENCE [LARGE SCALE GENOMIC DNA]</scope>
    <source>
        <strain evidence="5 6">DSM 44772</strain>
    </source>
</reference>
<name>A0A7W7I7G3_9ACTN</name>
<reference evidence="4 7" key="1">
    <citation type="journal article" date="2019" name="Int. J. Syst. Evol. Microbiol.">
        <title>The Global Catalogue of Microorganisms (GCM) 10K type strain sequencing project: providing services to taxonomists for standard genome sequencing and annotation.</title>
        <authorList>
            <consortium name="The Broad Institute Genomics Platform"/>
            <consortium name="The Broad Institute Genome Sequencing Center for Infectious Disease"/>
            <person name="Wu L."/>
            <person name="Ma J."/>
        </authorList>
    </citation>
    <scope>NUCLEOTIDE SEQUENCE [LARGE SCALE GENOMIC DNA]</scope>
    <source>
        <strain evidence="4 7">JCM 10667</strain>
    </source>
</reference>
<dbReference type="GO" id="GO:0051607">
    <property type="term" value="P:defense response to virus"/>
    <property type="evidence" value="ECO:0007669"/>
    <property type="project" value="UniProtKB-KW"/>
</dbReference>
<gene>
    <name evidence="5" type="ORF">F4557_000273</name>
    <name evidence="4" type="ORF">GCM10009546_02540</name>
</gene>
<evidence type="ECO:0000259" key="3">
    <source>
        <dbReference type="Pfam" id="PF22335"/>
    </source>
</evidence>
<evidence type="ECO:0000256" key="2">
    <source>
        <dbReference type="ARBA" id="ARBA00023118"/>
    </source>
</evidence>
<dbReference type="RefSeq" id="WP_184878710.1">
    <property type="nucleotide sequence ID" value="NZ_BAAAHD010000001.1"/>
</dbReference>
<reference evidence="4" key="3">
    <citation type="submission" date="2023-12" db="EMBL/GenBank/DDBJ databases">
        <authorList>
            <person name="Sun Q."/>
            <person name="Inoue M."/>
        </authorList>
    </citation>
    <scope>NUCLEOTIDE SEQUENCE</scope>
    <source>
        <strain evidence="4">JCM 10667</strain>
    </source>
</reference>
<evidence type="ECO:0000313" key="6">
    <source>
        <dbReference type="Proteomes" id="UP000549343"/>
    </source>
</evidence>
<dbReference type="Gene3D" id="3.30.70.270">
    <property type="match status" value="1"/>
</dbReference>
<dbReference type="EMBL" id="BAAAHD010000001">
    <property type="protein sequence ID" value="GAA0543995.1"/>
    <property type="molecule type" value="Genomic_DNA"/>
</dbReference>
<keyword evidence="2" id="KW-0051">Antiviral defense</keyword>
<dbReference type="EMBL" id="JACHMV010000001">
    <property type="protein sequence ID" value="MBB4771855.1"/>
    <property type="molecule type" value="Genomic_DNA"/>
</dbReference>
<dbReference type="Proteomes" id="UP000549343">
    <property type="component" value="Unassembled WGS sequence"/>
</dbReference>
<evidence type="ECO:0000313" key="5">
    <source>
        <dbReference type="EMBL" id="MBB4771855.1"/>
    </source>
</evidence>
<evidence type="ECO:0000256" key="1">
    <source>
        <dbReference type="ARBA" id="ARBA00022741"/>
    </source>
</evidence>
<comment type="caution">
    <text evidence="5">The sequence shown here is derived from an EMBL/GenBank/DDBJ whole genome shotgun (WGS) entry which is preliminary data.</text>
</comment>
<dbReference type="InterPro" id="IPR054767">
    <property type="entry name" value="Cas10-Cmr2_palm2"/>
</dbReference>
<organism evidence="5 6">
    <name type="scientific">Actinomadura livida</name>
    <dbReference type="NCBI Taxonomy" id="79909"/>
    <lineage>
        <taxon>Bacteria</taxon>
        <taxon>Bacillati</taxon>
        <taxon>Actinomycetota</taxon>
        <taxon>Actinomycetes</taxon>
        <taxon>Streptosporangiales</taxon>
        <taxon>Thermomonosporaceae</taxon>
        <taxon>Actinomadura</taxon>
    </lineage>
</organism>
<accession>A0A7W7I7G3</accession>